<dbReference type="RefSeq" id="WP_125420165.1">
    <property type="nucleotide sequence ID" value="NZ_RWIT01000005.1"/>
</dbReference>
<evidence type="ECO:0000256" key="1">
    <source>
        <dbReference type="SAM" id="SignalP"/>
    </source>
</evidence>
<dbReference type="OrthoDB" id="9786645at2"/>
<sequence length="303" mass="31895">MLKIYLLSGLFIGCINVAHAQGNGPGLWGARAAGLGQIGSVLEQDGWAGAANAAALGNLARPTVGVGAENRYLLPALNTASLLVAVPIGYRPGQPAAPVVGVPAAVAATEAPRYGVIGFTAQRFGGKLYSEQRLGLGYGYQLGTVRVGARVEVLQTSFEGLGSRRAVAASLGGQADIIPRKLLFGAMLYNLNQARLYEYQEERLPTVLRAGLAWRASEKVLLLAETEKDVEQDADFKAGLEYQPVPVLAVRAGLSSLMQQLTGGVGLKAGQFQVDYAAAWHDALGLSQQLSVAYVWAKPQPQP</sequence>
<evidence type="ECO:0008006" key="4">
    <source>
        <dbReference type="Google" id="ProtNLM"/>
    </source>
</evidence>
<keyword evidence="3" id="KW-1185">Reference proteome</keyword>
<dbReference type="Proteomes" id="UP000273500">
    <property type="component" value="Unassembled WGS sequence"/>
</dbReference>
<evidence type="ECO:0000313" key="3">
    <source>
        <dbReference type="Proteomes" id="UP000273500"/>
    </source>
</evidence>
<proteinExistence type="predicted"/>
<dbReference type="Gene3D" id="2.40.160.60">
    <property type="entry name" value="Outer membrane protein transport protein (OMPP1/FadL/TodX)"/>
    <property type="match status" value="1"/>
</dbReference>
<keyword evidence="1" id="KW-0732">Signal</keyword>
<feature type="signal peptide" evidence="1">
    <location>
        <begin position="1"/>
        <end position="20"/>
    </location>
</feature>
<dbReference type="EMBL" id="RWIT01000005">
    <property type="protein sequence ID" value="RSK48439.1"/>
    <property type="molecule type" value="Genomic_DNA"/>
</dbReference>
<accession>A0A428KPT1</accession>
<organism evidence="2 3">
    <name type="scientific">Hymenobacter rigui</name>
    <dbReference type="NCBI Taxonomy" id="334424"/>
    <lineage>
        <taxon>Bacteria</taxon>
        <taxon>Pseudomonadati</taxon>
        <taxon>Bacteroidota</taxon>
        <taxon>Cytophagia</taxon>
        <taxon>Cytophagales</taxon>
        <taxon>Hymenobacteraceae</taxon>
        <taxon>Hymenobacter</taxon>
    </lineage>
</organism>
<dbReference type="AlphaFoldDB" id="A0A428KPT1"/>
<reference evidence="2 3" key="1">
    <citation type="submission" date="2018-12" db="EMBL/GenBank/DDBJ databases">
        <authorList>
            <person name="Feng G."/>
            <person name="Zhu H."/>
        </authorList>
    </citation>
    <scope>NUCLEOTIDE SEQUENCE [LARGE SCALE GENOMIC DNA]</scope>
    <source>
        <strain evidence="2 3">KCTC 12533</strain>
    </source>
</reference>
<gene>
    <name evidence="2" type="ORF">EI291_12025</name>
</gene>
<comment type="caution">
    <text evidence="2">The sequence shown here is derived from an EMBL/GenBank/DDBJ whole genome shotgun (WGS) entry which is preliminary data.</text>
</comment>
<protein>
    <recommendedName>
        <fullName evidence="4">PorV/PorQ family protein</fullName>
    </recommendedName>
</protein>
<feature type="chain" id="PRO_5019519823" description="PorV/PorQ family protein" evidence="1">
    <location>
        <begin position="21"/>
        <end position="303"/>
    </location>
</feature>
<name>A0A428KPT1_9BACT</name>
<evidence type="ECO:0000313" key="2">
    <source>
        <dbReference type="EMBL" id="RSK48439.1"/>
    </source>
</evidence>